<dbReference type="Proteomes" id="UP000499080">
    <property type="component" value="Unassembled WGS sequence"/>
</dbReference>
<keyword evidence="2" id="KW-1185">Reference proteome</keyword>
<evidence type="ECO:0000313" key="2">
    <source>
        <dbReference type="Proteomes" id="UP000499080"/>
    </source>
</evidence>
<reference evidence="1 2" key="1">
    <citation type="journal article" date="2019" name="Sci. Rep.">
        <title>Orb-weaving spider Araneus ventricosus genome elucidates the spidroin gene catalogue.</title>
        <authorList>
            <person name="Kono N."/>
            <person name="Nakamura H."/>
            <person name="Ohtoshi R."/>
            <person name="Moran D.A.P."/>
            <person name="Shinohara A."/>
            <person name="Yoshida Y."/>
            <person name="Fujiwara M."/>
            <person name="Mori M."/>
            <person name="Tomita M."/>
            <person name="Arakawa K."/>
        </authorList>
    </citation>
    <scope>NUCLEOTIDE SEQUENCE [LARGE SCALE GENOMIC DNA]</scope>
</reference>
<accession>A0A4Y2DVV0</accession>
<sequence length="179" mass="20458">MFLQNVAAIPPTLRPLEQGASSVQRRAAILIKIFCWFRKPLERRKELHPFVQKGCGSYMGGPLLTPSHHYFHTQSATVDCDVKELFIAFLFDSEPRLQRHLPTTFVTNYKTSVSEFYGFQNNHTIGFILLSCSVAGLFSLKTRESFVGNPMKSIIRSKWSSEKYDTFGHVSFSKCNRTL</sequence>
<protein>
    <submittedName>
        <fullName evidence="1">Uncharacterized protein</fullName>
    </submittedName>
</protein>
<dbReference type="EMBL" id="BGPR01000451">
    <property type="protein sequence ID" value="GBM20980.1"/>
    <property type="molecule type" value="Genomic_DNA"/>
</dbReference>
<dbReference type="AlphaFoldDB" id="A0A4Y2DVV0"/>
<name>A0A4Y2DVV0_ARAVE</name>
<gene>
    <name evidence="1" type="ORF">AVEN_9684_1</name>
</gene>
<comment type="caution">
    <text evidence="1">The sequence shown here is derived from an EMBL/GenBank/DDBJ whole genome shotgun (WGS) entry which is preliminary data.</text>
</comment>
<proteinExistence type="predicted"/>
<evidence type="ECO:0000313" key="1">
    <source>
        <dbReference type="EMBL" id="GBM20980.1"/>
    </source>
</evidence>
<organism evidence="1 2">
    <name type="scientific">Araneus ventricosus</name>
    <name type="common">Orbweaver spider</name>
    <name type="synonym">Epeira ventricosa</name>
    <dbReference type="NCBI Taxonomy" id="182803"/>
    <lineage>
        <taxon>Eukaryota</taxon>
        <taxon>Metazoa</taxon>
        <taxon>Ecdysozoa</taxon>
        <taxon>Arthropoda</taxon>
        <taxon>Chelicerata</taxon>
        <taxon>Arachnida</taxon>
        <taxon>Araneae</taxon>
        <taxon>Araneomorphae</taxon>
        <taxon>Entelegynae</taxon>
        <taxon>Araneoidea</taxon>
        <taxon>Araneidae</taxon>
        <taxon>Araneus</taxon>
    </lineage>
</organism>